<proteinExistence type="predicted"/>
<name>A0AAN6LYN2_9PLEO</name>
<organism evidence="1 2">
    <name type="scientific">Pseudopithomyces chartarum</name>
    <dbReference type="NCBI Taxonomy" id="1892770"/>
    <lineage>
        <taxon>Eukaryota</taxon>
        <taxon>Fungi</taxon>
        <taxon>Dikarya</taxon>
        <taxon>Ascomycota</taxon>
        <taxon>Pezizomycotina</taxon>
        <taxon>Dothideomycetes</taxon>
        <taxon>Pleosporomycetidae</taxon>
        <taxon>Pleosporales</taxon>
        <taxon>Massarineae</taxon>
        <taxon>Didymosphaeriaceae</taxon>
        <taxon>Pseudopithomyces</taxon>
    </lineage>
</organism>
<sequence length="346" mass="38641">MTETWKKKQLEWLAIGHEVRRRELDQSVKFEKCPAPASSQLALLQIFMDTLDGNTTPGIAAKQVSDWVLSIPDDDICYDIHRAYANMMGVLISATSQLSFQAHLEILAEFTIELARQPDAYNNKDTPLIFESGSVVVLPGERIVMPCISGGALWSGLPDFAFRMMDDLDRGPPNFFPLFIPGREDQHQIDCQAEENYTNISTFAALIAGKNPPNDFPLRSCLDCALKVFKFLECGPDTERGKWSHLAVRAAAAWLVIAGDKLLHSSPASTVVGNCSDSPWEAQNSHHIVNIERLRFWGERFQYFRESGKLISQQAVDSTYDATVVIESLITRHGQRAINGRGSLNQ</sequence>
<evidence type="ECO:0000313" key="2">
    <source>
        <dbReference type="Proteomes" id="UP001280581"/>
    </source>
</evidence>
<keyword evidence="2" id="KW-1185">Reference proteome</keyword>
<dbReference type="Proteomes" id="UP001280581">
    <property type="component" value="Unassembled WGS sequence"/>
</dbReference>
<accession>A0AAN6LYN2</accession>
<evidence type="ECO:0000313" key="1">
    <source>
        <dbReference type="EMBL" id="KAK3209576.1"/>
    </source>
</evidence>
<dbReference type="AlphaFoldDB" id="A0AAN6LYN2"/>
<reference evidence="1 2" key="1">
    <citation type="submission" date="2021-02" db="EMBL/GenBank/DDBJ databases">
        <title>Genome assembly of Pseudopithomyces chartarum.</title>
        <authorList>
            <person name="Jauregui R."/>
            <person name="Singh J."/>
            <person name="Voisey C."/>
        </authorList>
    </citation>
    <scope>NUCLEOTIDE SEQUENCE [LARGE SCALE GENOMIC DNA]</scope>
    <source>
        <strain evidence="1 2">AGR01</strain>
    </source>
</reference>
<protein>
    <submittedName>
        <fullName evidence="1">Uncharacterized protein</fullName>
    </submittedName>
</protein>
<dbReference type="Pfam" id="PF12311">
    <property type="entry name" value="DUF3632"/>
    <property type="match status" value="1"/>
</dbReference>
<dbReference type="EMBL" id="WVTA01000006">
    <property type="protein sequence ID" value="KAK3209576.1"/>
    <property type="molecule type" value="Genomic_DNA"/>
</dbReference>
<comment type="caution">
    <text evidence="1">The sequence shown here is derived from an EMBL/GenBank/DDBJ whole genome shotgun (WGS) entry which is preliminary data.</text>
</comment>
<dbReference type="InterPro" id="IPR022085">
    <property type="entry name" value="OpdG"/>
</dbReference>
<gene>
    <name evidence="1" type="ORF">GRF29_69g2260228</name>
</gene>